<dbReference type="OrthoDB" id="3480900at2"/>
<proteinExistence type="predicted"/>
<reference evidence="1 2" key="1">
    <citation type="submission" date="2018-09" db="EMBL/GenBank/DDBJ databases">
        <title>YIM 75507 draft genome.</title>
        <authorList>
            <person name="Tang S."/>
            <person name="Feng Y."/>
        </authorList>
    </citation>
    <scope>NUCLEOTIDE SEQUENCE [LARGE SCALE GENOMIC DNA]</scope>
    <source>
        <strain evidence="1 2">YIM 75507</strain>
    </source>
</reference>
<dbReference type="Proteomes" id="UP000265768">
    <property type="component" value="Unassembled WGS sequence"/>
</dbReference>
<name>A0A3A4A813_9ACTN</name>
<dbReference type="EMBL" id="QZEY01000026">
    <property type="protein sequence ID" value="RJL21200.1"/>
    <property type="molecule type" value="Genomic_DNA"/>
</dbReference>
<accession>A0A3A4A813</accession>
<protein>
    <submittedName>
        <fullName evidence="1">Uncharacterized protein</fullName>
    </submittedName>
</protein>
<organism evidence="1 2">
    <name type="scientific">Bailinhaonella thermotolerans</name>
    <dbReference type="NCBI Taxonomy" id="1070861"/>
    <lineage>
        <taxon>Bacteria</taxon>
        <taxon>Bacillati</taxon>
        <taxon>Actinomycetota</taxon>
        <taxon>Actinomycetes</taxon>
        <taxon>Streptosporangiales</taxon>
        <taxon>Streptosporangiaceae</taxon>
        <taxon>Bailinhaonella</taxon>
    </lineage>
</organism>
<comment type="caution">
    <text evidence="1">The sequence shown here is derived from an EMBL/GenBank/DDBJ whole genome shotgun (WGS) entry which is preliminary data.</text>
</comment>
<keyword evidence="2" id="KW-1185">Reference proteome</keyword>
<gene>
    <name evidence="1" type="ORF">D5H75_37675</name>
</gene>
<evidence type="ECO:0000313" key="2">
    <source>
        <dbReference type="Proteomes" id="UP000265768"/>
    </source>
</evidence>
<dbReference type="AlphaFoldDB" id="A0A3A4A813"/>
<evidence type="ECO:0000313" key="1">
    <source>
        <dbReference type="EMBL" id="RJL21200.1"/>
    </source>
</evidence>
<dbReference type="RefSeq" id="WP_119931410.1">
    <property type="nucleotide sequence ID" value="NZ_QZEY01000026.1"/>
</dbReference>
<sequence>MSRWWDDPAVIMAPEDLRRLDAMAALYPGWEITRRTDKTWAADRRCGLTQRQEDGGLVARLTAESLAELGRMLAEQERRATNGRLWLIAGPGVHPGRTA</sequence>